<dbReference type="HOGENOM" id="CLU_069856_1_0_1"/>
<evidence type="ECO:0000256" key="4">
    <source>
        <dbReference type="ARBA" id="ARBA00023176"/>
    </source>
</evidence>
<dbReference type="GO" id="GO:0006886">
    <property type="term" value="P:intracellular protein transport"/>
    <property type="evidence" value="ECO:0007669"/>
    <property type="project" value="InterPro"/>
</dbReference>
<keyword evidence="5 6" id="KW-0968">Cytoplasmic vesicle</keyword>
<evidence type="ECO:0000313" key="8">
    <source>
        <dbReference type="EMBL" id="KIJ31267.1"/>
    </source>
</evidence>
<accession>A0A0C9UQB9</accession>
<organism evidence="8 9">
    <name type="scientific">Sphaerobolus stellatus (strain SS14)</name>
    <dbReference type="NCBI Taxonomy" id="990650"/>
    <lineage>
        <taxon>Eukaryota</taxon>
        <taxon>Fungi</taxon>
        <taxon>Dikarya</taxon>
        <taxon>Basidiomycota</taxon>
        <taxon>Agaricomycotina</taxon>
        <taxon>Agaricomycetes</taxon>
        <taxon>Phallomycetidae</taxon>
        <taxon>Geastrales</taxon>
        <taxon>Sphaerobolaceae</taxon>
        <taxon>Sphaerobolus</taxon>
    </lineage>
</organism>
<evidence type="ECO:0000256" key="1">
    <source>
        <dbReference type="ARBA" id="ARBA00004180"/>
    </source>
</evidence>
<comment type="function">
    <text evidence="6">Clathrin is the major protein of the polyhedral coat of coated pits and vesicles.</text>
</comment>
<dbReference type="AlphaFoldDB" id="A0A0C9UQB9"/>
<feature type="region of interest" description="Disordered" evidence="7">
    <location>
        <begin position="1"/>
        <end position="82"/>
    </location>
</feature>
<dbReference type="GO" id="GO:0072583">
    <property type="term" value="P:clathrin-dependent endocytosis"/>
    <property type="evidence" value="ECO:0007669"/>
    <property type="project" value="TreeGrafter"/>
</dbReference>
<dbReference type="Pfam" id="PF01086">
    <property type="entry name" value="Clathrin_lg_ch"/>
    <property type="match status" value="1"/>
</dbReference>
<reference evidence="8 9" key="1">
    <citation type="submission" date="2014-06" db="EMBL/GenBank/DDBJ databases">
        <title>Evolutionary Origins and Diversification of the Mycorrhizal Mutualists.</title>
        <authorList>
            <consortium name="DOE Joint Genome Institute"/>
            <consortium name="Mycorrhizal Genomics Consortium"/>
            <person name="Kohler A."/>
            <person name="Kuo A."/>
            <person name="Nagy L.G."/>
            <person name="Floudas D."/>
            <person name="Copeland A."/>
            <person name="Barry K.W."/>
            <person name="Cichocki N."/>
            <person name="Veneault-Fourrey C."/>
            <person name="LaButti K."/>
            <person name="Lindquist E.A."/>
            <person name="Lipzen A."/>
            <person name="Lundell T."/>
            <person name="Morin E."/>
            <person name="Murat C."/>
            <person name="Riley R."/>
            <person name="Ohm R."/>
            <person name="Sun H."/>
            <person name="Tunlid A."/>
            <person name="Henrissat B."/>
            <person name="Grigoriev I.V."/>
            <person name="Hibbett D.S."/>
            <person name="Martin F."/>
        </authorList>
    </citation>
    <scope>NUCLEOTIDE SEQUENCE [LARGE SCALE GENOMIC DNA]</scope>
    <source>
        <strain evidence="8 9">SS14</strain>
    </source>
</reference>
<feature type="region of interest" description="Disordered" evidence="7">
    <location>
        <begin position="98"/>
        <end position="135"/>
    </location>
</feature>
<keyword evidence="3 6" id="KW-0472">Membrane</keyword>
<dbReference type="EMBL" id="KN837245">
    <property type="protein sequence ID" value="KIJ31267.1"/>
    <property type="molecule type" value="Genomic_DNA"/>
</dbReference>
<comment type="subcellular location">
    <subcellularLocation>
        <location evidence="1 6">Cytoplasmic vesicle membrane</location>
        <topology evidence="1 6">Peripheral membrane protein</topology>
        <orientation evidence="1 6">Cytoplasmic side</orientation>
    </subcellularLocation>
    <subcellularLocation>
        <location evidence="6">Membrane</location>
        <location evidence="6">Coated pit</location>
        <topology evidence="6">Peripheral membrane protein</topology>
        <orientation evidence="6">Cytoplasmic side</orientation>
    </subcellularLocation>
    <text evidence="6">Cytoplasmic face of coated pits and vesicles.</text>
</comment>
<dbReference type="GO" id="GO:0032050">
    <property type="term" value="F:clathrin heavy chain binding"/>
    <property type="evidence" value="ECO:0007669"/>
    <property type="project" value="TreeGrafter"/>
</dbReference>
<keyword evidence="4 6" id="KW-0168">Coated pit</keyword>
<feature type="compositionally biased region" description="Low complexity" evidence="7">
    <location>
        <begin position="14"/>
        <end position="25"/>
    </location>
</feature>
<name>A0A0C9UQB9_SPHS4</name>
<evidence type="ECO:0000313" key="9">
    <source>
        <dbReference type="Proteomes" id="UP000054279"/>
    </source>
</evidence>
<dbReference type="PANTHER" id="PTHR10639:SF7">
    <property type="entry name" value="CLATHRIN LIGHT CHAIN"/>
    <property type="match status" value="1"/>
</dbReference>
<evidence type="ECO:0000256" key="3">
    <source>
        <dbReference type="ARBA" id="ARBA00023136"/>
    </source>
</evidence>
<keyword evidence="9" id="KW-1185">Reference proteome</keyword>
<evidence type="ECO:0000256" key="2">
    <source>
        <dbReference type="ARBA" id="ARBA00005263"/>
    </source>
</evidence>
<evidence type="ECO:0000256" key="6">
    <source>
        <dbReference type="RuleBase" id="RU363137"/>
    </source>
</evidence>
<comment type="similarity">
    <text evidence="2 6">Belongs to the clathrin light chain family.</text>
</comment>
<evidence type="ECO:0000256" key="5">
    <source>
        <dbReference type="ARBA" id="ARBA00023329"/>
    </source>
</evidence>
<evidence type="ECO:0000256" key="7">
    <source>
        <dbReference type="SAM" id="MobiDB-lite"/>
    </source>
</evidence>
<dbReference type="PANTHER" id="PTHR10639">
    <property type="entry name" value="CLATHRIN LIGHT CHAIN"/>
    <property type="match status" value="1"/>
</dbReference>
<feature type="non-terminal residue" evidence="8">
    <location>
        <position position="1"/>
    </location>
</feature>
<dbReference type="OrthoDB" id="5512at2759"/>
<dbReference type="GO" id="GO:0005198">
    <property type="term" value="F:structural molecule activity"/>
    <property type="evidence" value="ECO:0007669"/>
    <property type="project" value="InterPro"/>
</dbReference>
<protein>
    <recommendedName>
        <fullName evidence="6">Clathrin light chain</fullName>
    </recommendedName>
</protein>
<dbReference type="Proteomes" id="UP000054279">
    <property type="component" value="Unassembled WGS sequence"/>
</dbReference>
<gene>
    <name evidence="8" type="ORF">M422DRAFT_186238</name>
</gene>
<dbReference type="GO" id="GO:0030132">
    <property type="term" value="C:clathrin coat of coated pit"/>
    <property type="evidence" value="ECO:0007669"/>
    <property type="project" value="InterPro"/>
</dbReference>
<proteinExistence type="inferred from homology"/>
<sequence length="189" mass="20812">MSDDFLQRENELLGGAFSSDDAGGATSHGEFDVDKAASAFPEISLDGDIPSPPTRQTENSGFGFSLDSLTSPTLPDVKITGDDEFDQFESAFPAIETSPQVVSASTPAFAPRPQPSAGFSTPILQGQVDDEEEPEVIKKWREERAEAIRKRDEASEEKKRETIAKAQRSIDEFYDNYNSKKESQIKENK</sequence>
<feature type="compositionally biased region" description="Polar residues" evidence="7">
    <location>
        <begin position="54"/>
        <end position="73"/>
    </location>
</feature>
<dbReference type="GO" id="GO:0030130">
    <property type="term" value="C:clathrin coat of trans-Golgi network vesicle"/>
    <property type="evidence" value="ECO:0007669"/>
    <property type="project" value="InterPro"/>
</dbReference>
<feature type="compositionally biased region" description="Basic and acidic residues" evidence="7">
    <location>
        <begin position="1"/>
        <end position="11"/>
    </location>
</feature>
<dbReference type="InterPro" id="IPR000996">
    <property type="entry name" value="Clathrin_L-chain"/>
</dbReference>